<dbReference type="SUPFAM" id="SSF53474">
    <property type="entry name" value="alpha/beta-Hydrolases"/>
    <property type="match status" value="1"/>
</dbReference>
<name>A0AA40CA93_9PEZI</name>
<dbReference type="Proteomes" id="UP001175000">
    <property type="component" value="Unassembled WGS sequence"/>
</dbReference>
<proteinExistence type="inferred from homology"/>
<dbReference type="EMBL" id="JAULSU010000001">
    <property type="protein sequence ID" value="KAK0631311.1"/>
    <property type="molecule type" value="Genomic_DNA"/>
</dbReference>
<keyword evidence="2" id="KW-0719">Serine esterase</keyword>
<evidence type="ECO:0000256" key="5">
    <source>
        <dbReference type="ARBA" id="ARBA00023185"/>
    </source>
</evidence>
<comment type="catalytic activity">
    <reaction evidence="6">
        <text>a 4-O-methyl-alpha-D-glucuronosyl ester derivative + H2O = 4-O-methyl-alpha-D-glucuronate derivative + an alcohol + H(+)</text>
        <dbReference type="Rhea" id="RHEA:67452"/>
        <dbReference type="ChEBI" id="CHEBI:15377"/>
        <dbReference type="ChEBI" id="CHEBI:15378"/>
        <dbReference type="ChEBI" id="CHEBI:30879"/>
        <dbReference type="ChEBI" id="CHEBI:171667"/>
        <dbReference type="ChEBI" id="CHEBI:171668"/>
        <dbReference type="EC" id="3.1.1.117"/>
    </reaction>
    <physiologicalReaction direction="left-to-right" evidence="6">
        <dbReference type="Rhea" id="RHEA:67453"/>
    </physiologicalReaction>
</comment>
<protein>
    <recommendedName>
        <fullName evidence="7">(4-O-methyl)-D-glucuronate--lignin esterase</fullName>
        <ecNumber evidence="7">3.1.1.117</ecNumber>
    </recommendedName>
</protein>
<evidence type="ECO:0000313" key="10">
    <source>
        <dbReference type="EMBL" id="KAK0631311.1"/>
    </source>
</evidence>
<dbReference type="GO" id="GO:0052689">
    <property type="term" value="F:carboxylic ester hydrolase activity"/>
    <property type="evidence" value="ECO:0007669"/>
    <property type="project" value="UniProtKB-KW"/>
</dbReference>
<comment type="caution">
    <text evidence="10">The sequence shown here is derived from an EMBL/GenBank/DDBJ whole genome shotgun (WGS) entry which is preliminary data.</text>
</comment>
<organism evidence="10 11">
    <name type="scientific">Immersiella caudata</name>
    <dbReference type="NCBI Taxonomy" id="314043"/>
    <lineage>
        <taxon>Eukaryota</taxon>
        <taxon>Fungi</taxon>
        <taxon>Dikarya</taxon>
        <taxon>Ascomycota</taxon>
        <taxon>Pezizomycotina</taxon>
        <taxon>Sordariomycetes</taxon>
        <taxon>Sordariomycetidae</taxon>
        <taxon>Sordariales</taxon>
        <taxon>Lasiosphaeriaceae</taxon>
        <taxon>Immersiella</taxon>
    </lineage>
</organism>
<evidence type="ECO:0000256" key="7">
    <source>
        <dbReference type="ARBA" id="ARBA00026105"/>
    </source>
</evidence>
<keyword evidence="5" id="KW-0439">Lignin degradation</keyword>
<evidence type="ECO:0000256" key="4">
    <source>
        <dbReference type="ARBA" id="ARBA00022801"/>
    </source>
</evidence>
<dbReference type="EC" id="3.1.1.117" evidence="7"/>
<comment type="similarity">
    <text evidence="1">Belongs to the carbohydrate esterase 15 (CE15) family.</text>
</comment>
<evidence type="ECO:0000256" key="2">
    <source>
        <dbReference type="ARBA" id="ARBA00022487"/>
    </source>
</evidence>
<gene>
    <name evidence="10" type="ORF">B0T14DRAFT_420186</name>
</gene>
<dbReference type="Pfam" id="PF22244">
    <property type="entry name" value="GCE_fung"/>
    <property type="match status" value="1"/>
</dbReference>
<dbReference type="InterPro" id="IPR054579">
    <property type="entry name" value="GCE-like_dom"/>
</dbReference>
<dbReference type="InterPro" id="IPR029058">
    <property type="entry name" value="AB_hydrolase_fold"/>
</dbReference>
<dbReference type="GO" id="GO:0046274">
    <property type="term" value="P:lignin catabolic process"/>
    <property type="evidence" value="ECO:0007669"/>
    <property type="project" value="UniProtKB-KW"/>
</dbReference>
<evidence type="ECO:0000256" key="1">
    <source>
        <dbReference type="ARBA" id="ARBA00010092"/>
    </source>
</evidence>
<sequence>MKKATTTFLLSTLVATATGIPLEVLQARQNASISCAPVPSPWPTWQQFPAQKSLPDPFLPLKYMTTDNAAGSSTFANDVMSGKAKGRITTKEEWYKCRQPEIIQMLQEYQFGYYPDHSQEKVEATRSGNTINIAVTAGGKTGRFRATVTLPSGASASKPAPVVINIGGMQNAAYLNAGIAVAQFDYTSVAPDSNSKTGAFWDLYKGKDVGTLTAWAWGFHRTLDGINMTAKEIDPTRVGVTGCSRLGKAALAAGLLDPRITVTMPMSSGVQGLGPYRYAGLSGQGENLENSKSGAGWWSNSKLGTFVNHHENLPFDAHTIAAAIAPRALVVDQGSGDQFVDSKGTSIVMYPAAKAVYDWLGVGDKLGLSVRSGGHCDMSGFTSVLPFVQKVFFGTATTKDYTSTGNYGAAMATAMPWTTAAPPRAA</sequence>
<evidence type="ECO:0000256" key="8">
    <source>
        <dbReference type="SAM" id="SignalP"/>
    </source>
</evidence>
<keyword evidence="3 8" id="KW-0732">Signal</keyword>
<feature type="signal peptide" evidence="8">
    <location>
        <begin position="1"/>
        <end position="19"/>
    </location>
</feature>
<keyword evidence="11" id="KW-1185">Reference proteome</keyword>
<evidence type="ECO:0000256" key="3">
    <source>
        <dbReference type="ARBA" id="ARBA00022729"/>
    </source>
</evidence>
<keyword evidence="4" id="KW-0378">Hydrolase</keyword>
<feature type="domain" description="4-O-methyl-glucuronoyl methylesterase-like" evidence="9">
    <location>
        <begin position="133"/>
        <end position="361"/>
    </location>
</feature>
<evidence type="ECO:0000259" key="9">
    <source>
        <dbReference type="Pfam" id="PF22244"/>
    </source>
</evidence>
<feature type="chain" id="PRO_5041295876" description="(4-O-methyl)-D-glucuronate--lignin esterase" evidence="8">
    <location>
        <begin position="20"/>
        <end position="426"/>
    </location>
</feature>
<dbReference type="AlphaFoldDB" id="A0AA40CA93"/>
<evidence type="ECO:0000313" key="11">
    <source>
        <dbReference type="Proteomes" id="UP001175000"/>
    </source>
</evidence>
<reference evidence="10" key="1">
    <citation type="submission" date="2023-06" db="EMBL/GenBank/DDBJ databases">
        <title>Genome-scale phylogeny and comparative genomics of the fungal order Sordariales.</title>
        <authorList>
            <consortium name="Lawrence Berkeley National Laboratory"/>
            <person name="Hensen N."/>
            <person name="Bonometti L."/>
            <person name="Westerberg I."/>
            <person name="Brannstrom I.O."/>
            <person name="Guillou S."/>
            <person name="Cros-Aarteil S."/>
            <person name="Calhoun S."/>
            <person name="Haridas S."/>
            <person name="Kuo A."/>
            <person name="Mondo S."/>
            <person name="Pangilinan J."/>
            <person name="Riley R."/>
            <person name="Labutti K."/>
            <person name="Andreopoulos B."/>
            <person name="Lipzen A."/>
            <person name="Chen C."/>
            <person name="Yanf M."/>
            <person name="Daum C."/>
            <person name="Ng V."/>
            <person name="Clum A."/>
            <person name="Steindorff A."/>
            <person name="Ohm R."/>
            <person name="Martin F."/>
            <person name="Silar P."/>
            <person name="Natvig D."/>
            <person name="Lalanne C."/>
            <person name="Gautier V."/>
            <person name="Ament-Velasquez S.L."/>
            <person name="Kruys A."/>
            <person name="Hutchinson M.I."/>
            <person name="Powell A.J."/>
            <person name="Barry K."/>
            <person name="Miller A.N."/>
            <person name="Grigoriev I.V."/>
            <person name="Debuchy R."/>
            <person name="Gladieux P."/>
            <person name="Thoren M.H."/>
            <person name="Johannesson H."/>
        </authorList>
    </citation>
    <scope>NUCLEOTIDE SEQUENCE</scope>
    <source>
        <strain evidence="10">CBS 606.72</strain>
    </source>
</reference>
<accession>A0AA40CA93</accession>
<dbReference type="Gene3D" id="3.40.50.1820">
    <property type="entry name" value="alpha/beta hydrolase"/>
    <property type="match status" value="1"/>
</dbReference>
<evidence type="ECO:0000256" key="6">
    <source>
        <dbReference type="ARBA" id="ARBA00024511"/>
    </source>
</evidence>